<feature type="transmembrane region" description="Helical" evidence="5">
    <location>
        <begin position="91"/>
        <end position="108"/>
    </location>
</feature>
<dbReference type="PANTHER" id="PTHR37422">
    <property type="entry name" value="TEICHURONIC ACID BIOSYNTHESIS PROTEIN TUAE"/>
    <property type="match status" value="1"/>
</dbReference>
<feature type="transmembrane region" description="Helical" evidence="5">
    <location>
        <begin position="6"/>
        <end position="22"/>
    </location>
</feature>
<gene>
    <name evidence="7" type="ORF">DU002_05060</name>
</gene>
<keyword evidence="3 5" id="KW-1133">Transmembrane helix</keyword>
<dbReference type="EMBL" id="QPID01000002">
    <property type="protein sequence ID" value="RCU51840.1"/>
    <property type="molecule type" value="Genomic_DNA"/>
</dbReference>
<feature type="transmembrane region" description="Helical" evidence="5">
    <location>
        <begin position="359"/>
        <end position="376"/>
    </location>
</feature>
<keyword evidence="2 5" id="KW-0812">Transmembrane</keyword>
<reference evidence="7 8" key="1">
    <citation type="submission" date="2018-07" db="EMBL/GenBank/DDBJ databases">
        <title>Corallincola holothuriorum sp. nov., a new facultative anaerobe isolated from sea cucumber Apostichopus japonicus.</title>
        <authorList>
            <person name="Xia H."/>
        </authorList>
    </citation>
    <scope>NUCLEOTIDE SEQUENCE [LARGE SCALE GENOMIC DNA]</scope>
    <source>
        <strain evidence="7 8">C4</strain>
    </source>
</reference>
<dbReference type="AlphaFoldDB" id="A0A368NP04"/>
<dbReference type="GO" id="GO:0016020">
    <property type="term" value="C:membrane"/>
    <property type="evidence" value="ECO:0007669"/>
    <property type="project" value="UniProtKB-SubCell"/>
</dbReference>
<feature type="transmembrane region" description="Helical" evidence="5">
    <location>
        <begin position="382"/>
        <end position="400"/>
    </location>
</feature>
<dbReference type="OrthoDB" id="9815923at2"/>
<protein>
    <submittedName>
        <fullName evidence="7">O-antigen ligase domain-containing protein</fullName>
    </submittedName>
</protein>
<feature type="transmembrane region" description="Helical" evidence="5">
    <location>
        <begin position="221"/>
        <end position="238"/>
    </location>
</feature>
<evidence type="ECO:0000256" key="5">
    <source>
        <dbReference type="SAM" id="Phobius"/>
    </source>
</evidence>
<evidence type="ECO:0000313" key="7">
    <source>
        <dbReference type="EMBL" id="RCU51840.1"/>
    </source>
</evidence>
<evidence type="ECO:0000313" key="8">
    <source>
        <dbReference type="Proteomes" id="UP000252558"/>
    </source>
</evidence>
<evidence type="ECO:0000256" key="2">
    <source>
        <dbReference type="ARBA" id="ARBA00022692"/>
    </source>
</evidence>
<dbReference type="RefSeq" id="WP_114337269.1">
    <property type="nucleotide sequence ID" value="NZ_QPID01000002.1"/>
</dbReference>
<comment type="caution">
    <text evidence="7">The sequence shown here is derived from an EMBL/GenBank/DDBJ whole genome shotgun (WGS) entry which is preliminary data.</text>
</comment>
<dbReference type="InterPro" id="IPR007016">
    <property type="entry name" value="O-antigen_ligase-rel_domated"/>
</dbReference>
<name>A0A368NP04_9GAMM</name>
<organism evidence="7 8">
    <name type="scientific">Corallincola holothuriorum</name>
    <dbReference type="NCBI Taxonomy" id="2282215"/>
    <lineage>
        <taxon>Bacteria</taxon>
        <taxon>Pseudomonadati</taxon>
        <taxon>Pseudomonadota</taxon>
        <taxon>Gammaproteobacteria</taxon>
        <taxon>Alteromonadales</taxon>
        <taxon>Psychromonadaceae</taxon>
        <taxon>Corallincola</taxon>
    </lineage>
</organism>
<dbReference type="InterPro" id="IPR051533">
    <property type="entry name" value="WaaL-like"/>
</dbReference>
<evidence type="ECO:0000256" key="4">
    <source>
        <dbReference type="ARBA" id="ARBA00023136"/>
    </source>
</evidence>
<dbReference type="Pfam" id="PF04932">
    <property type="entry name" value="Wzy_C"/>
    <property type="match status" value="1"/>
</dbReference>
<dbReference type="Proteomes" id="UP000252558">
    <property type="component" value="Unassembled WGS sequence"/>
</dbReference>
<proteinExistence type="predicted"/>
<evidence type="ECO:0000256" key="3">
    <source>
        <dbReference type="ARBA" id="ARBA00022989"/>
    </source>
</evidence>
<dbReference type="PANTHER" id="PTHR37422:SF13">
    <property type="entry name" value="LIPOPOLYSACCHARIDE BIOSYNTHESIS PROTEIN PA4999-RELATED"/>
    <property type="match status" value="1"/>
</dbReference>
<feature type="transmembrane region" description="Helical" evidence="5">
    <location>
        <begin position="148"/>
        <end position="168"/>
    </location>
</feature>
<dbReference type="GO" id="GO:0016874">
    <property type="term" value="F:ligase activity"/>
    <property type="evidence" value="ECO:0007669"/>
    <property type="project" value="UniProtKB-KW"/>
</dbReference>
<feature type="domain" description="O-antigen ligase-related" evidence="6">
    <location>
        <begin position="182"/>
        <end position="336"/>
    </location>
</feature>
<feature type="transmembrane region" description="Helical" evidence="5">
    <location>
        <begin position="180"/>
        <end position="209"/>
    </location>
</feature>
<feature type="transmembrane region" description="Helical" evidence="5">
    <location>
        <begin position="29"/>
        <end position="46"/>
    </location>
</feature>
<comment type="subcellular location">
    <subcellularLocation>
        <location evidence="1">Membrane</location>
        <topology evidence="1">Multi-pass membrane protein</topology>
    </subcellularLocation>
</comment>
<evidence type="ECO:0000259" key="6">
    <source>
        <dbReference type="Pfam" id="PF04932"/>
    </source>
</evidence>
<keyword evidence="7" id="KW-0436">Ligase</keyword>
<accession>A0A368NP04</accession>
<feature type="transmembrane region" description="Helical" evidence="5">
    <location>
        <begin position="114"/>
        <end position="136"/>
    </location>
</feature>
<feature type="transmembrane region" description="Helical" evidence="5">
    <location>
        <begin position="58"/>
        <end position="79"/>
    </location>
</feature>
<evidence type="ECO:0000256" key="1">
    <source>
        <dbReference type="ARBA" id="ARBA00004141"/>
    </source>
</evidence>
<keyword evidence="4 5" id="KW-0472">Membrane</keyword>
<sequence length="411" mass="46074">MVLRRPQLAFVSLFILPFAIVIPNRDGTFLFFLATILAVMSCASILDKKHESPMDLRWLLILLPWPVWVIVNALFSGTFQHVLDIGKNLRSLSYLAPLLALLLLFSAPKHASRATIALPIATCLAGIVALVQKVYFGQERAFGGTHPILFADITLILICLSWVTRSYWNVTAQTCHRLMALATLFGGIAIITSGSRGCWLALPVMGFLLLHYRLRDNRKQMAVAMGTMLILIPMLYFIPQVQQRVNTGIEQASNYFNGSDYNSSVAARFTVWELSIYEMIPSSPITGTGYQGFKSKLHTLAVSGKTHRKFTWISHAHNEILHVLTEQGIVGLSAFLIMYIGSYRMLIGNAQKSKDNQRLKLAVRLLFAGFIVYGLTDTMTGNLITHTFFCSMIAWLSLIIDQTKRFQRLNP</sequence>
<keyword evidence="8" id="KW-1185">Reference proteome</keyword>